<evidence type="ECO:0000313" key="2">
    <source>
        <dbReference type="Proteomes" id="UP000290106"/>
    </source>
</evidence>
<evidence type="ECO:0000313" key="1">
    <source>
        <dbReference type="EMBL" id="RXS72539.1"/>
    </source>
</evidence>
<keyword evidence="2" id="KW-1185">Reference proteome</keyword>
<dbReference type="Proteomes" id="UP000290106">
    <property type="component" value="Unassembled WGS sequence"/>
</dbReference>
<dbReference type="Pfam" id="PF07751">
    <property type="entry name" value="Abi_2"/>
    <property type="match status" value="1"/>
</dbReference>
<sequence>MDLKKPLTFDEQLDKLIAHRMVISDREKAKDILKKVNYYRFTGYALQFRKDPSGSDYIEGTTFETVYHLYKVDEILRDTFRRYIEKAEVYYRTQIAYGFSIAKCTDAPYDQHYDENNFYNKKGYKEVMETFSREQNYYKDSLIVKHHKTKYSSKMPLWVIVELMSFSNMSKLYSSMYYSEKDTIAGMVGVGKDTLENHLHCLSVLRNKCAHAARMYNTDFNPPAKFTTSFLRKHPEIKNNSLFAYTLVLLKRLPDEESKKSLIQTVETVINEYSSDIDMNLIGFPENYMEIMRNNL</sequence>
<dbReference type="InterPro" id="IPR011664">
    <property type="entry name" value="Abi_system_AbiD/AbiF-like"/>
</dbReference>
<reference evidence="1 2" key="1">
    <citation type="submission" date="2019-01" db="EMBL/GenBank/DDBJ databases">
        <title>Blautia sp. nov. KGMB01111 isolated human feces.</title>
        <authorList>
            <person name="Park J.-E."/>
            <person name="Kim J.-S."/>
            <person name="Park S.-H."/>
        </authorList>
    </citation>
    <scope>NUCLEOTIDE SEQUENCE [LARGE SCALE GENOMIC DNA]</scope>
    <source>
        <strain evidence="1 2">KGMB01111</strain>
    </source>
</reference>
<name>A0A4Q1RDC5_9FIRM</name>
<dbReference type="AlphaFoldDB" id="A0A4Q1RDC5"/>
<protein>
    <submittedName>
        <fullName evidence="1">Abi family protein</fullName>
    </submittedName>
</protein>
<dbReference type="OrthoDB" id="5363652at2"/>
<proteinExistence type="predicted"/>
<accession>A0A4Q1RDC5</accession>
<dbReference type="RefSeq" id="WP_129259657.1">
    <property type="nucleotide sequence ID" value="NZ_SDKC01000002.1"/>
</dbReference>
<gene>
    <name evidence="1" type="ORF">ETP43_16285</name>
</gene>
<dbReference type="EMBL" id="SDKC01000002">
    <property type="protein sequence ID" value="RXS72539.1"/>
    <property type="molecule type" value="Genomic_DNA"/>
</dbReference>
<comment type="caution">
    <text evidence="1">The sequence shown here is derived from an EMBL/GenBank/DDBJ whole genome shotgun (WGS) entry which is preliminary data.</text>
</comment>
<organism evidence="1 2">
    <name type="scientific">Blautia faecicola</name>
    <dbReference type="NCBI Taxonomy" id="2509240"/>
    <lineage>
        <taxon>Bacteria</taxon>
        <taxon>Bacillati</taxon>
        <taxon>Bacillota</taxon>
        <taxon>Clostridia</taxon>
        <taxon>Lachnospirales</taxon>
        <taxon>Lachnospiraceae</taxon>
        <taxon>Blautia</taxon>
    </lineage>
</organism>